<dbReference type="RefSeq" id="WP_279650498.1">
    <property type="nucleotide sequence ID" value="NZ_CP122539.1"/>
</dbReference>
<dbReference type="InterPro" id="IPR050640">
    <property type="entry name" value="Bact_2-comp_sensor_kinase"/>
</dbReference>
<reference evidence="2 3" key="1">
    <citation type="submission" date="2023-04" db="EMBL/GenBank/DDBJ databases">
        <title>Tenacibaculum tangerinum sp. nov., isolated from sea tidal flat of South Korea.</title>
        <authorList>
            <person name="Lee S.H."/>
            <person name="Kim J.-J."/>
        </authorList>
    </citation>
    <scope>NUCLEOTIDE SEQUENCE [LARGE SCALE GENOMIC DNA]</scope>
    <source>
        <strain evidence="2 3">GRR-S3-23</strain>
    </source>
</reference>
<dbReference type="PANTHER" id="PTHR34220:SF7">
    <property type="entry name" value="SENSOR HISTIDINE KINASE YPDA"/>
    <property type="match status" value="1"/>
</dbReference>
<dbReference type="Gene3D" id="3.30.565.10">
    <property type="entry name" value="Histidine kinase-like ATPase, C-terminal domain"/>
    <property type="match status" value="1"/>
</dbReference>
<evidence type="ECO:0000313" key="3">
    <source>
        <dbReference type="Proteomes" id="UP001232001"/>
    </source>
</evidence>
<dbReference type="Pfam" id="PF06580">
    <property type="entry name" value="His_kinase"/>
    <property type="match status" value="1"/>
</dbReference>
<dbReference type="InterPro" id="IPR010559">
    <property type="entry name" value="Sig_transdc_His_kin_internal"/>
</dbReference>
<evidence type="ECO:0000259" key="1">
    <source>
        <dbReference type="Pfam" id="PF06580"/>
    </source>
</evidence>
<evidence type="ECO:0000313" key="2">
    <source>
        <dbReference type="EMBL" id="WGH74605.1"/>
    </source>
</evidence>
<dbReference type="PANTHER" id="PTHR34220">
    <property type="entry name" value="SENSOR HISTIDINE KINASE YPDA"/>
    <property type="match status" value="1"/>
</dbReference>
<dbReference type="SUPFAM" id="SSF55874">
    <property type="entry name" value="ATPase domain of HSP90 chaperone/DNA topoisomerase II/histidine kinase"/>
    <property type="match status" value="1"/>
</dbReference>
<name>A0ABY8KZV7_9FLAO</name>
<proteinExistence type="predicted"/>
<dbReference type="GO" id="GO:0016301">
    <property type="term" value="F:kinase activity"/>
    <property type="evidence" value="ECO:0007669"/>
    <property type="project" value="UniProtKB-KW"/>
</dbReference>
<organism evidence="2 3">
    <name type="scientific">Tenacibaculum tangerinum</name>
    <dbReference type="NCBI Taxonomy" id="3038772"/>
    <lineage>
        <taxon>Bacteria</taxon>
        <taxon>Pseudomonadati</taxon>
        <taxon>Bacteroidota</taxon>
        <taxon>Flavobacteriia</taxon>
        <taxon>Flavobacteriales</taxon>
        <taxon>Flavobacteriaceae</taxon>
        <taxon>Tenacibaculum</taxon>
    </lineage>
</organism>
<sequence length="238" mass="27439">MVSIALLGVLLYSIYRQRLLNNEKKILLLEQEALRIQMNPHFVFNALNSIKLYIINNEQRNAVYYLNKFSKLIRSILESSTVKEVTLSEELKTMNLYMSIENIRLSNEVNYVEEVDPSINVERIKVPPLILQPFLENSIWHGLSSKKGEKEVLVKVTKIADEFIQIDIVDNGIGRDAAMKIRKNKSLNRKSIGINLTKERLRNFANQYANNYSLIYTDIIDEEGNPKGTKVSLKIPIL</sequence>
<keyword evidence="2" id="KW-0418">Kinase</keyword>
<feature type="domain" description="Signal transduction histidine kinase internal region" evidence="1">
    <location>
        <begin position="30"/>
        <end position="108"/>
    </location>
</feature>
<dbReference type="InterPro" id="IPR036890">
    <property type="entry name" value="HATPase_C_sf"/>
</dbReference>
<keyword evidence="3" id="KW-1185">Reference proteome</keyword>
<accession>A0ABY8KZV7</accession>
<dbReference type="EMBL" id="CP122539">
    <property type="protein sequence ID" value="WGH74605.1"/>
    <property type="molecule type" value="Genomic_DNA"/>
</dbReference>
<keyword evidence="2" id="KW-0808">Transferase</keyword>
<gene>
    <name evidence="2" type="ORF">P8625_10945</name>
</gene>
<protein>
    <submittedName>
        <fullName evidence="2">Histidine kinase</fullName>
    </submittedName>
</protein>
<dbReference type="Proteomes" id="UP001232001">
    <property type="component" value="Chromosome"/>
</dbReference>